<keyword evidence="5" id="KW-0472">Membrane</keyword>
<gene>
    <name evidence="9" type="ORF">V5N11_026823</name>
</gene>
<evidence type="ECO:0000256" key="1">
    <source>
        <dbReference type="ARBA" id="ARBA00004167"/>
    </source>
</evidence>
<keyword evidence="2" id="KW-0812">Transmembrane</keyword>
<dbReference type="Proteomes" id="UP001558713">
    <property type="component" value="Unassembled WGS sequence"/>
</dbReference>
<dbReference type="InterPro" id="IPR025287">
    <property type="entry name" value="WAK_GUB"/>
</dbReference>
<evidence type="ECO:0000256" key="7">
    <source>
        <dbReference type="SAM" id="SignalP"/>
    </source>
</evidence>
<comment type="subcellular location">
    <subcellularLocation>
        <location evidence="1">Membrane</location>
        <topology evidence="1">Single-pass membrane protein</topology>
    </subcellularLocation>
</comment>
<feature type="chain" id="PRO_5044749825" evidence="7">
    <location>
        <begin position="31"/>
        <end position="171"/>
    </location>
</feature>
<dbReference type="EMBL" id="JBANAX010000832">
    <property type="protein sequence ID" value="KAL1192103.1"/>
    <property type="molecule type" value="Genomic_DNA"/>
</dbReference>
<evidence type="ECO:0000256" key="2">
    <source>
        <dbReference type="ARBA" id="ARBA00022692"/>
    </source>
</evidence>
<keyword evidence="10" id="KW-1185">Reference proteome</keyword>
<proteinExistence type="predicted"/>
<reference evidence="9 10" key="1">
    <citation type="submission" date="2024-04" db="EMBL/GenBank/DDBJ databases">
        <title>Genome assembly C_amara_ONT_v2.</title>
        <authorList>
            <person name="Yant L."/>
            <person name="Moore C."/>
            <person name="Slenker M."/>
        </authorList>
    </citation>
    <scope>NUCLEOTIDE SEQUENCE [LARGE SCALE GENOMIC DNA]</scope>
    <source>
        <tissue evidence="9">Leaf</tissue>
    </source>
</reference>
<feature type="region of interest" description="Disordered" evidence="6">
    <location>
        <begin position="149"/>
        <end position="171"/>
    </location>
</feature>
<keyword evidence="4" id="KW-1133">Transmembrane helix</keyword>
<feature type="compositionally biased region" description="Basic and acidic residues" evidence="6">
    <location>
        <begin position="150"/>
        <end position="171"/>
    </location>
</feature>
<sequence length="171" mass="19102">MVLFRFSKLNSCLVLLFFLFSLHHIPCALSQREPNLCDTLFQCGNLTAGFPFWGEARPEPCGHPSLVLHCNHNNTSLIISGQVYRILLLMVCGSLHHKKDCGESFSRRAIAGFEACMVQVGIKSASSREAKMILVFAIDSKENFGSSLSAHEKNQKDVKGNYIAEERKKKV</sequence>
<name>A0ABD0ZBP6_CARAN</name>
<dbReference type="PANTHER" id="PTHR33138:SF11">
    <property type="entry name" value="KINASE-LIKE PROTEIN"/>
    <property type="match status" value="1"/>
</dbReference>
<dbReference type="GO" id="GO:0016020">
    <property type="term" value="C:membrane"/>
    <property type="evidence" value="ECO:0007669"/>
    <property type="project" value="UniProtKB-SubCell"/>
</dbReference>
<evidence type="ECO:0000313" key="9">
    <source>
        <dbReference type="EMBL" id="KAL1192103.1"/>
    </source>
</evidence>
<comment type="caution">
    <text evidence="9">The sequence shown here is derived from an EMBL/GenBank/DDBJ whole genome shotgun (WGS) entry which is preliminary data.</text>
</comment>
<organism evidence="9 10">
    <name type="scientific">Cardamine amara subsp. amara</name>
    <dbReference type="NCBI Taxonomy" id="228776"/>
    <lineage>
        <taxon>Eukaryota</taxon>
        <taxon>Viridiplantae</taxon>
        <taxon>Streptophyta</taxon>
        <taxon>Embryophyta</taxon>
        <taxon>Tracheophyta</taxon>
        <taxon>Spermatophyta</taxon>
        <taxon>Magnoliopsida</taxon>
        <taxon>eudicotyledons</taxon>
        <taxon>Gunneridae</taxon>
        <taxon>Pentapetalae</taxon>
        <taxon>rosids</taxon>
        <taxon>malvids</taxon>
        <taxon>Brassicales</taxon>
        <taxon>Brassicaceae</taxon>
        <taxon>Cardamineae</taxon>
        <taxon>Cardamine</taxon>
    </lineage>
</organism>
<dbReference type="AlphaFoldDB" id="A0ABD0ZBP6"/>
<evidence type="ECO:0000256" key="3">
    <source>
        <dbReference type="ARBA" id="ARBA00022729"/>
    </source>
</evidence>
<keyword evidence="3 7" id="KW-0732">Signal</keyword>
<accession>A0ABD0ZBP6</accession>
<dbReference type="Pfam" id="PF13947">
    <property type="entry name" value="GUB_WAK_bind"/>
    <property type="match status" value="1"/>
</dbReference>
<feature type="signal peptide" evidence="7">
    <location>
        <begin position="1"/>
        <end position="30"/>
    </location>
</feature>
<evidence type="ECO:0000256" key="4">
    <source>
        <dbReference type="ARBA" id="ARBA00022989"/>
    </source>
</evidence>
<evidence type="ECO:0000256" key="6">
    <source>
        <dbReference type="SAM" id="MobiDB-lite"/>
    </source>
</evidence>
<feature type="domain" description="Wall-associated receptor kinase galacturonan-binding" evidence="8">
    <location>
        <begin position="37"/>
        <end position="87"/>
    </location>
</feature>
<dbReference type="PANTHER" id="PTHR33138">
    <property type="entry name" value="OS01G0690200 PROTEIN"/>
    <property type="match status" value="1"/>
</dbReference>
<evidence type="ECO:0000259" key="8">
    <source>
        <dbReference type="Pfam" id="PF13947"/>
    </source>
</evidence>
<protein>
    <submittedName>
        <fullName evidence="9">LEAF RUST 10 DISEASE-RESISTANCE LOCUS RECEPTOR-LIKE PROTEIN KINASE-like 1.3</fullName>
    </submittedName>
</protein>
<evidence type="ECO:0000313" key="10">
    <source>
        <dbReference type="Proteomes" id="UP001558713"/>
    </source>
</evidence>
<evidence type="ECO:0000256" key="5">
    <source>
        <dbReference type="ARBA" id="ARBA00023136"/>
    </source>
</evidence>